<evidence type="ECO:0000256" key="1">
    <source>
        <dbReference type="SAM" id="Phobius"/>
    </source>
</evidence>
<protein>
    <submittedName>
        <fullName evidence="2">Uncharacterized protein</fullName>
    </submittedName>
</protein>
<feature type="transmembrane region" description="Helical" evidence="1">
    <location>
        <begin position="6"/>
        <end position="27"/>
    </location>
</feature>
<dbReference type="AlphaFoldDB" id="A0A382RSZ9"/>
<keyword evidence="1" id="KW-0472">Membrane</keyword>
<accession>A0A382RSZ9</accession>
<keyword evidence="1" id="KW-1133">Transmembrane helix</keyword>
<dbReference type="EMBL" id="UINC01123656">
    <property type="protein sequence ID" value="SVD00275.1"/>
    <property type="molecule type" value="Genomic_DNA"/>
</dbReference>
<keyword evidence="1" id="KW-0812">Transmembrane</keyword>
<sequence length="100" mass="11312">MKINKYYIVLAISIFVFGLEISEDYGISWDEGIQRIRGQKALVFVANKLCLTNLKNIPNSLQDYNNIEASGKYGAGRYGAIFDLPTAIIEELFFADDLRL</sequence>
<name>A0A382RSZ9_9ZZZZ</name>
<organism evidence="2">
    <name type="scientific">marine metagenome</name>
    <dbReference type="NCBI Taxonomy" id="408172"/>
    <lineage>
        <taxon>unclassified sequences</taxon>
        <taxon>metagenomes</taxon>
        <taxon>ecological metagenomes</taxon>
    </lineage>
</organism>
<gene>
    <name evidence="2" type="ORF">METZ01_LOCUS353129</name>
</gene>
<feature type="non-terminal residue" evidence="2">
    <location>
        <position position="100"/>
    </location>
</feature>
<reference evidence="2" key="1">
    <citation type="submission" date="2018-05" db="EMBL/GenBank/DDBJ databases">
        <authorList>
            <person name="Lanie J.A."/>
            <person name="Ng W.-L."/>
            <person name="Kazmierczak K.M."/>
            <person name="Andrzejewski T.M."/>
            <person name="Davidsen T.M."/>
            <person name="Wayne K.J."/>
            <person name="Tettelin H."/>
            <person name="Glass J.I."/>
            <person name="Rusch D."/>
            <person name="Podicherti R."/>
            <person name="Tsui H.-C.T."/>
            <person name="Winkler M.E."/>
        </authorList>
    </citation>
    <scope>NUCLEOTIDE SEQUENCE</scope>
</reference>
<proteinExistence type="predicted"/>
<evidence type="ECO:0000313" key="2">
    <source>
        <dbReference type="EMBL" id="SVD00275.1"/>
    </source>
</evidence>